<keyword evidence="2" id="KW-0472">Membrane</keyword>
<feature type="compositionally biased region" description="Low complexity" evidence="1">
    <location>
        <begin position="360"/>
        <end position="390"/>
    </location>
</feature>
<feature type="transmembrane region" description="Helical" evidence="2">
    <location>
        <begin position="132"/>
        <end position="156"/>
    </location>
</feature>
<feature type="compositionally biased region" description="Polar residues" evidence="1">
    <location>
        <begin position="205"/>
        <end position="214"/>
    </location>
</feature>
<keyword evidence="2" id="KW-1133">Transmembrane helix</keyword>
<sequence length="442" mass="47163">MNFSPTSRTLFLVQLGAFFAGIIVVVCNCLYLSAYPKSPEPEGVSAIACATLAFALFSTIMTLVLLLRQKSGRTINTVIEGCWVGAAILLWILAAAGGIAKPANNMTNVSCKVLPTGKDTDDKNYIRACQSMFASTAFCIVSALFFIAIAGLLITFSIQKAVRDKKAAQVKVGGTYQLGPSPSMHRRAEQAKETSTEEPKDEEAGSSTTAPIQSTPGTTIMTPATTSVTHGGTFSENVYQDPFLTAPTPAPGIAVLSPPPAAMVPHTAAGTPSPYNTLPPSGENGHVPQGSYQSANGGYDYNTVASNNAYNNNTTHSNNGGGYFGPVTGGHAQQASAMSNMSASAYDQYSPYASTGNMFPPQSQQQQPPSVQQQQQQQQQMAYPPQTMPQGSFPMMGPPHSQSPYGTQYMHQQHQQQQQHQSVPMPQGQQTPVMEMPRPEYF</sequence>
<name>A0A9P6Q844_9FUNG</name>
<feature type="region of interest" description="Disordered" evidence="1">
    <location>
        <begin position="352"/>
        <end position="442"/>
    </location>
</feature>
<evidence type="ECO:0008006" key="5">
    <source>
        <dbReference type="Google" id="ProtNLM"/>
    </source>
</evidence>
<organism evidence="3 4">
    <name type="scientific">Mortierella polycephala</name>
    <dbReference type="NCBI Taxonomy" id="41804"/>
    <lineage>
        <taxon>Eukaryota</taxon>
        <taxon>Fungi</taxon>
        <taxon>Fungi incertae sedis</taxon>
        <taxon>Mucoromycota</taxon>
        <taxon>Mortierellomycotina</taxon>
        <taxon>Mortierellomycetes</taxon>
        <taxon>Mortierellales</taxon>
        <taxon>Mortierellaceae</taxon>
        <taxon>Mortierella</taxon>
    </lineage>
</organism>
<feature type="region of interest" description="Disordered" evidence="1">
    <location>
        <begin position="174"/>
        <end position="220"/>
    </location>
</feature>
<feature type="transmembrane region" description="Helical" evidence="2">
    <location>
        <begin position="12"/>
        <end position="33"/>
    </location>
</feature>
<dbReference type="Proteomes" id="UP000726737">
    <property type="component" value="Unassembled WGS sequence"/>
</dbReference>
<dbReference type="AlphaFoldDB" id="A0A9P6Q844"/>
<evidence type="ECO:0000256" key="1">
    <source>
        <dbReference type="SAM" id="MobiDB-lite"/>
    </source>
</evidence>
<feature type="compositionally biased region" description="Basic and acidic residues" evidence="1">
    <location>
        <begin position="186"/>
        <end position="198"/>
    </location>
</feature>
<comment type="caution">
    <text evidence="3">The sequence shown here is derived from an EMBL/GenBank/DDBJ whole genome shotgun (WGS) entry which is preliminary data.</text>
</comment>
<keyword evidence="4" id="KW-1185">Reference proteome</keyword>
<evidence type="ECO:0000313" key="3">
    <source>
        <dbReference type="EMBL" id="KAG0260612.1"/>
    </source>
</evidence>
<feature type="transmembrane region" description="Helical" evidence="2">
    <location>
        <begin position="78"/>
        <end position="100"/>
    </location>
</feature>
<accession>A0A9P6Q844</accession>
<gene>
    <name evidence="3" type="ORF">BG011_001741</name>
</gene>
<reference evidence="3" key="1">
    <citation type="journal article" date="2020" name="Fungal Divers.">
        <title>Resolving the Mortierellaceae phylogeny through synthesis of multi-gene phylogenetics and phylogenomics.</title>
        <authorList>
            <person name="Vandepol N."/>
            <person name="Liber J."/>
            <person name="Desiro A."/>
            <person name="Na H."/>
            <person name="Kennedy M."/>
            <person name="Barry K."/>
            <person name="Grigoriev I.V."/>
            <person name="Miller A.N."/>
            <person name="O'Donnell K."/>
            <person name="Stajich J.E."/>
            <person name="Bonito G."/>
        </authorList>
    </citation>
    <scope>NUCLEOTIDE SEQUENCE</scope>
    <source>
        <strain evidence="3">KOD948</strain>
    </source>
</reference>
<evidence type="ECO:0000313" key="4">
    <source>
        <dbReference type="Proteomes" id="UP000726737"/>
    </source>
</evidence>
<evidence type="ECO:0000256" key="2">
    <source>
        <dbReference type="SAM" id="Phobius"/>
    </source>
</evidence>
<dbReference type="OrthoDB" id="2396415at2759"/>
<feature type="compositionally biased region" description="Low complexity" evidence="1">
    <location>
        <begin position="408"/>
        <end position="430"/>
    </location>
</feature>
<proteinExistence type="predicted"/>
<protein>
    <recommendedName>
        <fullName evidence="5">MARVEL domain-containing protein</fullName>
    </recommendedName>
</protein>
<keyword evidence="2" id="KW-0812">Transmembrane</keyword>
<dbReference type="EMBL" id="JAAAJA010000149">
    <property type="protein sequence ID" value="KAG0260612.1"/>
    <property type="molecule type" value="Genomic_DNA"/>
</dbReference>
<feature type="transmembrane region" description="Helical" evidence="2">
    <location>
        <begin position="45"/>
        <end position="66"/>
    </location>
</feature>